<name>A0A6G9HGV1_9MOLU</name>
<dbReference type="HAMAP" id="MF_01057">
    <property type="entry name" value="tRNA_methyltr_TrmB"/>
    <property type="match status" value="1"/>
</dbReference>
<evidence type="ECO:0000256" key="7">
    <source>
        <dbReference type="HAMAP-Rule" id="MF_01057"/>
    </source>
</evidence>
<feature type="binding site" evidence="7">
    <location>
        <position position="118"/>
    </location>
    <ligand>
        <name>substrate</name>
    </ligand>
</feature>
<gene>
    <name evidence="7 8" type="primary">trmB</name>
    <name evidence="8" type="ORF">PlMoll_1020</name>
</gene>
<feature type="binding site" evidence="7">
    <location>
        <position position="150"/>
    </location>
    <ligand>
        <name>substrate</name>
    </ligand>
</feature>
<dbReference type="SUPFAM" id="SSF53335">
    <property type="entry name" value="S-adenosyl-L-methionine-dependent methyltransferases"/>
    <property type="match status" value="1"/>
</dbReference>
<dbReference type="UniPathway" id="UPA00989"/>
<dbReference type="PANTHER" id="PTHR23417">
    <property type="entry name" value="3-DEOXY-D-MANNO-OCTULOSONIC-ACID TRANSFERASE/TRNA GUANINE-N 7 - -METHYLTRANSFERASE"/>
    <property type="match status" value="1"/>
</dbReference>
<evidence type="ECO:0000256" key="6">
    <source>
        <dbReference type="ARBA" id="ARBA00022694"/>
    </source>
</evidence>
<keyword evidence="6 7" id="KW-0819">tRNA processing</keyword>
<dbReference type="EC" id="2.1.1.33" evidence="7"/>
<reference evidence="8" key="1">
    <citation type="journal article" date="2020" name="J. ISSAAS">
        <title>Lactobacilli and other gastrointestinal microbiota of Peromyscus leucopus, reservoir host for agents of Lyme disease and other zoonoses in North America.</title>
        <authorList>
            <person name="Milovic A."/>
            <person name="Bassam K."/>
            <person name="Shao H."/>
            <person name="Chatzistamou I."/>
            <person name="Tufts D.M."/>
            <person name="Diuk-Wasser M."/>
            <person name="Barbour A.G."/>
        </authorList>
    </citation>
    <scope>NUCLEOTIDE SEQUENCE</scope>
    <source>
        <strain evidence="8">LL85</strain>
    </source>
</reference>
<evidence type="ECO:0000313" key="8">
    <source>
        <dbReference type="EMBL" id="QIQ09939.1"/>
    </source>
</evidence>
<comment type="similarity">
    <text evidence="7">Belongs to the class I-like SAM-binding methyltransferase superfamily. TrmB family.</text>
</comment>
<sequence length="211" mass="24940">MGRLRTNPEAINLIKLSPYYLSEASNKYFDNKNPLYIEIGMGKGLFIINNAIKYQNTNYIGIEKYPTVILKAIKKTEVYENNFHNLKIICDDANNLKNWFRNKSVDKIFLNFSDPWPKKRHESKRLTSIGFMNIYKQILKPKQTIEFKTDNQGLYEYTLDQWMHSKDFKLEAYTDDLYSNADLLKDNIPTEYENKFIKQGIKIKKIIVSLI</sequence>
<dbReference type="AlphaFoldDB" id="A0A6G9HGV1"/>
<dbReference type="EMBL" id="MN991199">
    <property type="protein sequence ID" value="QIQ09939.1"/>
    <property type="molecule type" value="Genomic_DNA"/>
</dbReference>
<feature type="binding site" evidence="7">
    <location>
        <position position="92"/>
    </location>
    <ligand>
        <name>S-adenosyl-L-methionine</name>
        <dbReference type="ChEBI" id="CHEBI:59789"/>
    </ligand>
</feature>
<dbReference type="PANTHER" id="PTHR23417:SF14">
    <property type="entry name" value="PENTACOTRIPEPTIDE-REPEAT REGION OF PRORP DOMAIN-CONTAINING PROTEIN"/>
    <property type="match status" value="1"/>
</dbReference>
<proteinExistence type="inferred from homology"/>
<dbReference type="GO" id="GO:0043527">
    <property type="term" value="C:tRNA methyltransferase complex"/>
    <property type="evidence" value="ECO:0007669"/>
    <property type="project" value="TreeGrafter"/>
</dbReference>
<dbReference type="InterPro" id="IPR029063">
    <property type="entry name" value="SAM-dependent_MTases_sf"/>
</dbReference>
<feature type="binding site" evidence="7">
    <location>
        <position position="63"/>
    </location>
    <ligand>
        <name>S-adenosyl-L-methionine</name>
        <dbReference type="ChEBI" id="CHEBI:59789"/>
    </ligand>
</feature>
<dbReference type="NCBIfam" id="TIGR00091">
    <property type="entry name" value="tRNA (guanosine(46)-N7)-methyltransferase TrmB"/>
    <property type="match status" value="1"/>
</dbReference>
<keyword evidence="4 7" id="KW-0808">Transferase</keyword>
<feature type="binding site" evidence="7">
    <location>
        <begin position="190"/>
        <end position="193"/>
    </location>
    <ligand>
        <name>substrate</name>
    </ligand>
</feature>
<organism evidence="8">
    <name type="scientific">uncultured Mycoplasmataceae bacterium</name>
    <dbReference type="NCBI Taxonomy" id="300027"/>
    <lineage>
        <taxon>Bacteria</taxon>
        <taxon>Bacillati</taxon>
        <taxon>Mycoplasmatota</taxon>
        <taxon>Mollicutes</taxon>
        <taxon>Mycoplasmataceae</taxon>
        <taxon>environmental samples</taxon>
    </lineage>
</organism>
<comment type="pathway">
    <text evidence="7">tRNA modification; N(7)-methylguanine-tRNA biosynthesis.</text>
</comment>
<dbReference type="PROSITE" id="PS51625">
    <property type="entry name" value="SAM_MT_TRMB"/>
    <property type="match status" value="1"/>
</dbReference>
<feature type="binding site" evidence="7">
    <location>
        <position position="38"/>
    </location>
    <ligand>
        <name>S-adenosyl-L-methionine</name>
        <dbReference type="ChEBI" id="CHEBI:59789"/>
    </ligand>
</feature>
<dbReference type="InterPro" id="IPR003358">
    <property type="entry name" value="tRNA_(Gua-N-7)_MeTrfase_Trmb"/>
</dbReference>
<protein>
    <recommendedName>
        <fullName evidence="7">tRNA (guanine-N(7)-)-methyltransferase</fullName>
        <ecNumber evidence="7">2.1.1.33</ecNumber>
    </recommendedName>
    <alternativeName>
        <fullName evidence="7">tRNA (guanine(46)-N(7))-methyltransferase</fullName>
    </alternativeName>
    <alternativeName>
        <fullName evidence="7">tRNA(m7G46)-methyltransferase</fullName>
    </alternativeName>
</protein>
<comment type="function">
    <text evidence="2 7">Catalyzes the formation of N(7)-methylguanine at position 46 (m7G46) in tRNA.</text>
</comment>
<dbReference type="InterPro" id="IPR055361">
    <property type="entry name" value="tRNA_methyltr_TrmB_bact"/>
</dbReference>
<dbReference type="Gene3D" id="3.40.50.150">
    <property type="entry name" value="Vaccinia Virus protein VP39"/>
    <property type="match status" value="1"/>
</dbReference>
<dbReference type="NCBIfam" id="NF001080">
    <property type="entry name" value="PRK00121.2-2"/>
    <property type="match status" value="1"/>
</dbReference>
<evidence type="ECO:0000256" key="1">
    <source>
        <dbReference type="ARBA" id="ARBA00000142"/>
    </source>
</evidence>
<comment type="catalytic activity">
    <reaction evidence="1 7">
        <text>guanosine(46) in tRNA + S-adenosyl-L-methionine = N(7)-methylguanosine(46) in tRNA + S-adenosyl-L-homocysteine</text>
        <dbReference type="Rhea" id="RHEA:42708"/>
        <dbReference type="Rhea" id="RHEA-COMP:10188"/>
        <dbReference type="Rhea" id="RHEA-COMP:10189"/>
        <dbReference type="ChEBI" id="CHEBI:57856"/>
        <dbReference type="ChEBI" id="CHEBI:59789"/>
        <dbReference type="ChEBI" id="CHEBI:74269"/>
        <dbReference type="ChEBI" id="CHEBI:74480"/>
        <dbReference type="EC" id="2.1.1.33"/>
    </reaction>
</comment>
<dbReference type="GO" id="GO:0008176">
    <property type="term" value="F:tRNA (guanine(46)-N7)-methyltransferase activity"/>
    <property type="evidence" value="ECO:0007669"/>
    <property type="project" value="UniProtKB-UniRule"/>
</dbReference>
<keyword evidence="3 7" id="KW-0489">Methyltransferase</keyword>
<evidence type="ECO:0000256" key="3">
    <source>
        <dbReference type="ARBA" id="ARBA00022603"/>
    </source>
</evidence>
<dbReference type="Pfam" id="PF02390">
    <property type="entry name" value="Methyltransf_4"/>
    <property type="match status" value="1"/>
</dbReference>
<comment type="caution">
    <text evidence="7">Lacks conserved residue(s) required for the propagation of feature annotation.</text>
</comment>
<accession>A0A6G9HGV1</accession>
<evidence type="ECO:0000256" key="4">
    <source>
        <dbReference type="ARBA" id="ARBA00022679"/>
    </source>
</evidence>
<evidence type="ECO:0000256" key="5">
    <source>
        <dbReference type="ARBA" id="ARBA00022691"/>
    </source>
</evidence>
<feature type="binding site" evidence="7">
    <location>
        <position position="114"/>
    </location>
    <ligand>
        <name>S-adenosyl-L-methionine</name>
        <dbReference type="ChEBI" id="CHEBI:59789"/>
    </ligand>
</feature>
<evidence type="ECO:0000256" key="2">
    <source>
        <dbReference type="ARBA" id="ARBA00003015"/>
    </source>
</evidence>
<keyword evidence="5 7" id="KW-0949">S-adenosyl-L-methionine</keyword>